<evidence type="ECO:0000256" key="5">
    <source>
        <dbReference type="ARBA" id="ARBA00022692"/>
    </source>
</evidence>
<evidence type="ECO:0000256" key="8">
    <source>
        <dbReference type="ARBA" id="ARBA00023065"/>
    </source>
</evidence>
<dbReference type="InterPro" id="IPR028987">
    <property type="entry name" value="ATP_synth_B-like_membr_sf"/>
</dbReference>
<comment type="function">
    <text evidence="11 13">F(1)F(0) ATP synthase produces ATP from ADP in the presence of a proton or sodium gradient. F-type ATPases consist of two structural domains, F(1) containing the extramembraneous catalytic core and F(0) containing the membrane proton channel, linked together by a central stalk and a peripheral stalk. During catalysis, ATP synthesis in the catalytic domain of F(1) is coupled via a rotary mechanism of the central stalk subunits to proton translocation.</text>
</comment>
<evidence type="ECO:0000256" key="6">
    <source>
        <dbReference type="ARBA" id="ARBA00022781"/>
    </source>
</evidence>
<keyword evidence="6 13" id="KW-0375">Hydrogen ion transport</keyword>
<dbReference type="Gene3D" id="6.10.250.1580">
    <property type="match status" value="1"/>
</dbReference>
<name>A0ABW4J5P2_9LACO</name>
<evidence type="ECO:0000256" key="3">
    <source>
        <dbReference type="ARBA" id="ARBA00022475"/>
    </source>
</evidence>
<dbReference type="InterPro" id="IPR005864">
    <property type="entry name" value="ATP_synth_F0_bsu_bac"/>
</dbReference>
<dbReference type="Pfam" id="PF00430">
    <property type="entry name" value="ATP-synt_B"/>
    <property type="match status" value="1"/>
</dbReference>
<protein>
    <recommendedName>
        <fullName evidence="13">ATP synthase subunit b</fullName>
    </recommendedName>
    <alternativeName>
        <fullName evidence="13">ATP synthase F(0) sector subunit b</fullName>
    </alternativeName>
    <alternativeName>
        <fullName evidence="13">ATPase subunit I</fullName>
    </alternativeName>
    <alternativeName>
        <fullName evidence="13">F-type ATPase subunit b</fullName>
        <shortName evidence="13">F-ATPase subunit b</shortName>
    </alternativeName>
</protein>
<gene>
    <name evidence="13 16" type="primary">atpF</name>
    <name evidence="16" type="ORF">ACFQ5M_03985</name>
</gene>
<dbReference type="HAMAP" id="MF_01398">
    <property type="entry name" value="ATP_synth_b_bprime"/>
    <property type="match status" value="1"/>
</dbReference>
<evidence type="ECO:0000256" key="10">
    <source>
        <dbReference type="ARBA" id="ARBA00023310"/>
    </source>
</evidence>
<dbReference type="SUPFAM" id="SSF81573">
    <property type="entry name" value="F1F0 ATP synthase subunit B, membrane domain"/>
    <property type="match status" value="1"/>
</dbReference>
<dbReference type="InterPro" id="IPR002146">
    <property type="entry name" value="ATP_synth_b/b'su_bac/chlpt"/>
</dbReference>
<comment type="function">
    <text evidence="13">Component of the F(0) channel, it forms part of the peripheral stalk, linking F(1) to F(0).</text>
</comment>
<keyword evidence="5 13" id="KW-0812">Transmembrane</keyword>
<dbReference type="RefSeq" id="WP_125713566.1">
    <property type="nucleotide sequence ID" value="NZ_JBHTOP010000006.1"/>
</dbReference>
<evidence type="ECO:0000256" key="1">
    <source>
        <dbReference type="ARBA" id="ARBA00005513"/>
    </source>
</evidence>
<keyword evidence="4 13" id="KW-0138">CF(0)</keyword>
<evidence type="ECO:0000256" key="15">
    <source>
        <dbReference type="SAM" id="MobiDB-lite"/>
    </source>
</evidence>
<evidence type="ECO:0000256" key="12">
    <source>
        <dbReference type="ARBA" id="ARBA00037847"/>
    </source>
</evidence>
<feature type="compositionally biased region" description="Polar residues" evidence="15">
    <location>
        <begin position="86"/>
        <end position="112"/>
    </location>
</feature>
<keyword evidence="3 13" id="KW-1003">Cell membrane</keyword>
<evidence type="ECO:0000256" key="13">
    <source>
        <dbReference type="HAMAP-Rule" id="MF_01398"/>
    </source>
</evidence>
<dbReference type="PANTHER" id="PTHR33445">
    <property type="entry name" value="ATP SYNTHASE SUBUNIT B', CHLOROPLASTIC"/>
    <property type="match status" value="1"/>
</dbReference>
<evidence type="ECO:0000256" key="9">
    <source>
        <dbReference type="ARBA" id="ARBA00023136"/>
    </source>
</evidence>
<keyword evidence="9 13" id="KW-0472">Membrane</keyword>
<organism evidence="16 17">
    <name type="scientific">Agrilactobacillus yilanensis</name>
    <dbReference type="NCBI Taxonomy" id="2485997"/>
    <lineage>
        <taxon>Bacteria</taxon>
        <taxon>Bacillati</taxon>
        <taxon>Bacillota</taxon>
        <taxon>Bacilli</taxon>
        <taxon>Lactobacillales</taxon>
        <taxon>Lactobacillaceae</taxon>
        <taxon>Agrilactobacillus</taxon>
    </lineage>
</organism>
<comment type="subcellular location">
    <subcellularLocation>
        <location evidence="13">Cell membrane</location>
        <topology evidence="13">Single-pass membrane protein</topology>
    </subcellularLocation>
    <subcellularLocation>
        <location evidence="12">Endomembrane system</location>
        <topology evidence="12">Single-pass membrane protein</topology>
    </subcellularLocation>
</comment>
<reference evidence="17" key="1">
    <citation type="journal article" date="2019" name="Int. J. Syst. Evol. Microbiol.">
        <title>The Global Catalogue of Microorganisms (GCM) 10K type strain sequencing project: providing services to taxonomists for standard genome sequencing and annotation.</title>
        <authorList>
            <consortium name="The Broad Institute Genomics Platform"/>
            <consortium name="The Broad Institute Genome Sequencing Center for Infectious Disease"/>
            <person name="Wu L."/>
            <person name="Ma J."/>
        </authorList>
    </citation>
    <scope>NUCLEOTIDE SEQUENCE [LARGE SCALE GENOMIC DNA]</scope>
    <source>
        <strain evidence="17">CCM 8896</strain>
    </source>
</reference>
<feature type="region of interest" description="Disordered" evidence="15">
    <location>
        <begin position="86"/>
        <end position="115"/>
    </location>
</feature>
<keyword evidence="10 13" id="KW-0066">ATP synthesis</keyword>
<dbReference type="NCBIfam" id="TIGR01144">
    <property type="entry name" value="ATP_synt_b"/>
    <property type="match status" value="1"/>
</dbReference>
<dbReference type="EMBL" id="JBHTOP010000006">
    <property type="protein sequence ID" value="MFD1671248.1"/>
    <property type="molecule type" value="Genomic_DNA"/>
</dbReference>
<comment type="similarity">
    <text evidence="1 13 14">Belongs to the ATPase B chain family.</text>
</comment>
<dbReference type="PANTHER" id="PTHR33445:SF1">
    <property type="entry name" value="ATP SYNTHASE SUBUNIT B"/>
    <property type="match status" value="1"/>
</dbReference>
<proteinExistence type="inferred from homology"/>
<keyword evidence="17" id="KW-1185">Reference proteome</keyword>
<sequence>MDKLVFGAALQTGDMLIYLILFVIMFAIVIKFAYAPVAKIMAKREDKINGDLDYAEDTRKKADDLAAKRNSELKNTRAEATQIVQNAQKSGETQRDQIVSQAQSEAQQLKSNAQKDAEQARVDALASARDDVAQLSIQIASKLISKELNADDQKALIDSYIEGLGDTNGSR</sequence>
<dbReference type="InterPro" id="IPR050059">
    <property type="entry name" value="ATP_synthase_B_chain"/>
</dbReference>
<evidence type="ECO:0000313" key="16">
    <source>
        <dbReference type="EMBL" id="MFD1671248.1"/>
    </source>
</evidence>
<evidence type="ECO:0000256" key="14">
    <source>
        <dbReference type="RuleBase" id="RU003848"/>
    </source>
</evidence>
<evidence type="ECO:0000313" key="17">
    <source>
        <dbReference type="Proteomes" id="UP001597267"/>
    </source>
</evidence>
<keyword evidence="7 13" id="KW-1133">Transmembrane helix</keyword>
<evidence type="ECO:0000256" key="2">
    <source>
        <dbReference type="ARBA" id="ARBA00022448"/>
    </source>
</evidence>
<evidence type="ECO:0000256" key="7">
    <source>
        <dbReference type="ARBA" id="ARBA00022989"/>
    </source>
</evidence>
<evidence type="ECO:0000256" key="11">
    <source>
        <dbReference type="ARBA" id="ARBA00025198"/>
    </source>
</evidence>
<dbReference type="Proteomes" id="UP001597267">
    <property type="component" value="Unassembled WGS sequence"/>
</dbReference>
<comment type="subunit">
    <text evidence="13">F-type ATPases have 2 components, F(1) - the catalytic core - and F(0) - the membrane proton channel. F(1) has five subunits: alpha(3), beta(3), gamma(1), delta(1), epsilon(1). F(0) has three main subunits: a(1), b(2) and c(10-14). The alpha and beta chains form an alternating ring which encloses part of the gamma chain. F(1) is attached to F(0) by a central stalk formed by the gamma and epsilon chains, while a peripheral stalk is formed by the delta and b chains.</text>
</comment>
<keyword evidence="2 13" id="KW-0813">Transport</keyword>
<feature type="transmembrane region" description="Helical" evidence="13">
    <location>
        <begin position="15"/>
        <end position="34"/>
    </location>
</feature>
<dbReference type="CDD" id="cd06503">
    <property type="entry name" value="ATP-synt_Fo_b"/>
    <property type="match status" value="1"/>
</dbReference>
<comment type="caution">
    <text evidence="16">The sequence shown here is derived from an EMBL/GenBank/DDBJ whole genome shotgun (WGS) entry which is preliminary data.</text>
</comment>
<accession>A0ABW4J5P2</accession>
<keyword evidence="8 13" id="KW-0406">Ion transport</keyword>
<evidence type="ECO:0000256" key="4">
    <source>
        <dbReference type="ARBA" id="ARBA00022547"/>
    </source>
</evidence>